<keyword evidence="3" id="KW-0238">DNA-binding</keyword>
<dbReference type="PROSITE" id="PS50158">
    <property type="entry name" value="ZF_CCHC"/>
    <property type="match status" value="1"/>
</dbReference>
<dbReference type="InterPro" id="IPR009057">
    <property type="entry name" value="Homeodomain-like_sf"/>
</dbReference>
<dbReference type="InterPro" id="IPR001878">
    <property type="entry name" value="Znf_CCHC"/>
</dbReference>
<dbReference type="AlphaFoldDB" id="A0A3G6JAG3"/>
<evidence type="ECO:0000256" key="4">
    <source>
        <dbReference type="ARBA" id="ARBA00023163"/>
    </source>
</evidence>
<gene>
    <name evidence="11" type="primary">Myb23</name>
</gene>
<feature type="region of interest" description="Disordered" evidence="7">
    <location>
        <begin position="227"/>
        <end position="247"/>
    </location>
</feature>
<dbReference type="EMBL" id="MH017258">
    <property type="protein sequence ID" value="AZA14803.1"/>
    <property type="molecule type" value="mRNA"/>
</dbReference>
<sequence>MNRRCSHCGHNGHNSRTCPDRGVKLFGVRLTTDEPMRKSLSMGNLPLTPEQSESGAAEDGYVSDGLVQNSRERKKGVPWTEEEHKMFLLGLHKLGKGDWRGISRNFVTSRTPTQVASHAQKYFLRQSNLNKRKRRSSLFDISTDSMEDCYQGIPELSPVMHDLSLGQNSSLTSGNFFETGGAPPNLAASVGAFSVPPLAASRPVIPPCLSLGMYRLDKSDDGERARYEAKYSSLNEAERQESGGYSNPTSHYSFTLPFWPDLATKASKIIKPSAPTSPSMEARESIENSGLSLSIAPPSVDPPAPHNTLNLDQSNSRRSAFRSSNLDSSSNAISVV</sequence>
<proteinExistence type="evidence at transcript level"/>
<evidence type="ECO:0000256" key="3">
    <source>
        <dbReference type="ARBA" id="ARBA00023125"/>
    </source>
</evidence>
<feature type="domain" description="CCHC-type" evidence="9">
    <location>
        <begin position="3"/>
        <end position="20"/>
    </location>
</feature>
<keyword evidence="6" id="KW-0862">Zinc</keyword>
<evidence type="ECO:0000259" key="8">
    <source>
        <dbReference type="PROSITE" id="PS50090"/>
    </source>
</evidence>
<dbReference type="Gene3D" id="1.10.10.60">
    <property type="entry name" value="Homeodomain-like"/>
    <property type="match status" value="1"/>
</dbReference>
<dbReference type="Pfam" id="PF00249">
    <property type="entry name" value="Myb_DNA-binding"/>
    <property type="match status" value="1"/>
</dbReference>
<dbReference type="PROSITE" id="PS50090">
    <property type="entry name" value="MYB_LIKE"/>
    <property type="match status" value="1"/>
</dbReference>
<keyword evidence="2" id="KW-0805">Transcription regulation</keyword>
<feature type="region of interest" description="Disordered" evidence="7">
    <location>
        <begin position="1"/>
        <end position="21"/>
    </location>
</feature>
<evidence type="ECO:0000256" key="6">
    <source>
        <dbReference type="PROSITE-ProRule" id="PRU00047"/>
    </source>
</evidence>
<keyword evidence="6" id="KW-0863">Zinc-finger</keyword>
<comment type="subcellular location">
    <subcellularLocation>
        <location evidence="1">Nucleus</location>
    </subcellularLocation>
</comment>
<evidence type="ECO:0000256" key="2">
    <source>
        <dbReference type="ARBA" id="ARBA00023015"/>
    </source>
</evidence>
<dbReference type="GO" id="GO:0009723">
    <property type="term" value="P:response to ethylene"/>
    <property type="evidence" value="ECO:0007669"/>
    <property type="project" value="TreeGrafter"/>
</dbReference>
<dbReference type="GO" id="GO:0006355">
    <property type="term" value="P:regulation of DNA-templated transcription"/>
    <property type="evidence" value="ECO:0007669"/>
    <property type="project" value="UniProtKB-ARBA"/>
</dbReference>
<evidence type="ECO:0000259" key="9">
    <source>
        <dbReference type="PROSITE" id="PS50158"/>
    </source>
</evidence>
<dbReference type="InterPro" id="IPR052245">
    <property type="entry name" value="Plant_Stress_Dev_TF"/>
</dbReference>
<feature type="region of interest" description="Disordered" evidence="7">
    <location>
        <begin position="37"/>
        <end position="62"/>
    </location>
</feature>
<feature type="domain" description="Myb-like" evidence="8">
    <location>
        <begin position="71"/>
        <end position="123"/>
    </location>
</feature>
<dbReference type="GO" id="GO:0009739">
    <property type="term" value="P:response to gibberellin"/>
    <property type="evidence" value="ECO:0007669"/>
    <property type="project" value="TreeGrafter"/>
</dbReference>
<feature type="compositionally biased region" description="Low complexity" evidence="7">
    <location>
        <begin position="314"/>
        <end position="336"/>
    </location>
</feature>
<dbReference type="GO" id="GO:0005634">
    <property type="term" value="C:nucleus"/>
    <property type="evidence" value="ECO:0007669"/>
    <property type="project" value="UniProtKB-SubCell"/>
</dbReference>
<dbReference type="GO" id="GO:0003677">
    <property type="term" value="F:DNA binding"/>
    <property type="evidence" value="ECO:0007669"/>
    <property type="project" value="UniProtKB-KW"/>
</dbReference>
<dbReference type="PANTHER" id="PTHR44191">
    <property type="entry name" value="TRANSCRIPTION FACTOR KUA1"/>
    <property type="match status" value="1"/>
</dbReference>
<evidence type="ECO:0000256" key="7">
    <source>
        <dbReference type="SAM" id="MobiDB-lite"/>
    </source>
</evidence>
<feature type="region of interest" description="Disordered" evidence="7">
    <location>
        <begin position="271"/>
        <end position="336"/>
    </location>
</feature>
<keyword evidence="4" id="KW-0804">Transcription</keyword>
<dbReference type="NCBIfam" id="TIGR01557">
    <property type="entry name" value="myb_SHAQKYF"/>
    <property type="match status" value="1"/>
</dbReference>
<organism evidence="11">
    <name type="scientific">Pinus taeda</name>
    <name type="common">Loblolly pine</name>
    <dbReference type="NCBI Taxonomy" id="3352"/>
    <lineage>
        <taxon>Eukaryota</taxon>
        <taxon>Viridiplantae</taxon>
        <taxon>Streptophyta</taxon>
        <taxon>Embryophyta</taxon>
        <taxon>Tracheophyta</taxon>
        <taxon>Spermatophyta</taxon>
        <taxon>Pinopsida</taxon>
        <taxon>Pinidae</taxon>
        <taxon>Conifers I</taxon>
        <taxon>Pinales</taxon>
        <taxon>Pinaceae</taxon>
        <taxon>Pinus</taxon>
        <taxon>Pinus subgen. Pinus</taxon>
    </lineage>
</organism>
<reference evidence="11" key="1">
    <citation type="submission" date="2018-03" db="EMBL/GenBank/DDBJ databases">
        <title>Loblolly pine cDNA sequences associated with carbon metabolism, wood formation, and disease resistance.</title>
        <authorList>
            <person name="Nairn C.J."/>
            <person name="Dean J.F.D."/>
            <person name="Peterson D.G."/>
        </authorList>
    </citation>
    <scope>NUCLEOTIDE SEQUENCE</scope>
    <source>
        <tissue evidence="11">Developing xylem</tissue>
    </source>
</reference>
<keyword evidence="6" id="KW-0479">Metal-binding</keyword>
<dbReference type="GO" id="GO:0008270">
    <property type="term" value="F:zinc ion binding"/>
    <property type="evidence" value="ECO:0007669"/>
    <property type="project" value="UniProtKB-KW"/>
</dbReference>
<dbReference type="InterPro" id="IPR017930">
    <property type="entry name" value="Myb_dom"/>
</dbReference>
<accession>A0A3G6JAG3</accession>
<name>A0A3G6JAG3_PINTA</name>
<dbReference type="InterPro" id="IPR006447">
    <property type="entry name" value="Myb_dom_plants"/>
</dbReference>
<dbReference type="PROSITE" id="PS51294">
    <property type="entry name" value="HTH_MYB"/>
    <property type="match status" value="1"/>
</dbReference>
<protein>
    <submittedName>
        <fullName evidence="11">Myb-related protein S3</fullName>
    </submittedName>
</protein>
<dbReference type="InterPro" id="IPR001005">
    <property type="entry name" value="SANT/Myb"/>
</dbReference>
<dbReference type="SMART" id="SM00717">
    <property type="entry name" value="SANT"/>
    <property type="match status" value="1"/>
</dbReference>
<dbReference type="SUPFAM" id="SSF46689">
    <property type="entry name" value="Homeodomain-like"/>
    <property type="match status" value="1"/>
</dbReference>
<dbReference type="CDD" id="cd00167">
    <property type="entry name" value="SANT"/>
    <property type="match status" value="1"/>
</dbReference>
<evidence type="ECO:0000256" key="5">
    <source>
        <dbReference type="ARBA" id="ARBA00023242"/>
    </source>
</evidence>
<dbReference type="FunFam" id="1.10.10.60:FF:000009">
    <property type="entry name" value="transcription factor MYB1R1"/>
    <property type="match status" value="1"/>
</dbReference>
<evidence type="ECO:0000259" key="10">
    <source>
        <dbReference type="PROSITE" id="PS51294"/>
    </source>
</evidence>
<keyword evidence="5" id="KW-0539">Nucleus</keyword>
<evidence type="ECO:0000256" key="1">
    <source>
        <dbReference type="ARBA" id="ARBA00004123"/>
    </source>
</evidence>
<dbReference type="PANTHER" id="PTHR44191:SF62">
    <property type="entry name" value="OS04G0341900 PROTEIN"/>
    <property type="match status" value="1"/>
</dbReference>
<evidence type="ECO:0000313" key="11">
    <source>
        <dbReference type="EMBL" id="AZA14803.1"/>
    </source>
</evidence>
<feature type="domain" description="HTH myb-type" evidence="10">
    <location>
        <begin position="71"/>
        <end position="127"/>
    </location>
</feature>